<reference evidence="2" key="1">
    <citation type="submission" date="2018-09" db="EMBL/GenBank/DDBJ databases">
        <authorList>
            <person name="Livingstone P.G."/>
            <person name="Whitworth D.E."/>
        </authorList>
    </citation>
    <scope>NUCLEOTIDE SEQUENCE [LARGE SCALE GENOMIC DNA]</scope>
    <source>
        <strain evidence="2">CA051B</strain>
    </source>
</reference>
<name>A0A3A8QIK9_9BACT</name>
<dbReference type="EMBL" id="RAWB01000030">
    <property type="protein sequence ID" value="RKH66155.1"/>
    <property type="molecule type" value="Genomic_DNA"/>
</dbReference>
<gene>
    <name evidence="1" type="ORF">D7V93_04810</name>
</gene>
<sequence>MLAPLASVRHLEAQGFAWHKVKLTIKLWYGDGVRFELLPVPRHMWRKQGQRLLITLPGSNTT</sequence>
<accession>A0A3A8QIK9</accession>
<keyword evidence="2" id="KW-1185">Reference proteome</keyword>
<dbReference type="AlphaFoldDB" id="A0A3A8QIK9"/>
<comment type="caution">
    <text evidence="1">The sequence shown here is derived from an EMBL/GenBank/DDBJ whole genome shotgun (WGS) entry which is preliminary data.</text>
</comment>
<evidence type="ECO:0000313" key="1">
    <source>
        <dbReference type="EMBL" id="RKH66155.1"/>
    </source>
</evidence>
<dbReference type="Proteomes" id="UP000272888">
    <property type="component" value="Unassembled WGS sequence"/>
</dbReference>
<evidence type="ECO:0000313" key="2">
    <source>
        <dbReference type="Proteomes" id="UP000272888"/>
    </source>
</evidence>
<organism evidence="1 2">
    <name type="scientific">Corallococcus llansteffanensis</name>
    <dbReference type="NCBI Taxonomy" id="2316731"/>
    <lineage>
        <taxon>Bacteria</taxon>
        <taxon>Pseudomonadati</taxon>
        <taxon>Myxococcota</taxon>
        <taxon>Myxococcia</taxon>
        <taxon>Myxococcales</taxon>
        <taxon>Cystobacterineae</taxon>
        <taxon>Myxococcaceae</taxon>
        <taxon>Corallococcus</taxon>
    </lineage>
</organism>
<protein>
    <submittedName>
        <fullName evidence="1">Uncharacterized protein</fullName>
    </submittedName>
</protein>
<proteinExistence type="predicted"/>